<accession>A0A7G9THR5</accession>
<dbReference type="EMBL" id="CP060731">
    <property type="protein sequence ID" value="QNN79640.1"/>
    <property type="molecule type" value="Genomic_DNA"/>
</dbReference>
<dbReference type="GeneID" id="81470862"/>
<name>A0A7G9THR5_PSEMX</name>
<reference evidence="1 2" key="1">
    <citation type="submission" date="2020-08" db="EMBL/GenBank/DDBJ databases">
        <title>Streptomycin Non-resistant strain, P. mexicana.</title>
        <authorList>
            <person name="Ganesh-Kumar S."/>
            <person name="Zhe T."/>
            <person name="Yu Z."/>
            <person name="Min Y."/>
        </authorList>
    </citation>
    <scope>NUCLEOTIDE SEQUENCE [LARGE SCALE GENOMIC DNA]</scope>
    <source>
        <strain evidence="1 2">GTZY2</strain>
    </source>
</reference>
<organism evidence="1 2">
    <name type="scientific">Pseudoxanthomonas mexicana</name>
    <dbReference type="NCBI Taxonomy" id="128785"/>
    <lineage>
        <taxon>Bacteria</taxon>
        <taxon>Pseudomonadati</taxon>
        <taxon>Pseudomonadota</taxon>
        <taxon>Gammaproteobacteria</taxon>
        <taxon>Lysobacterales</taxon>
        <taxon>Lysobacteraceae</taxon>
        <taxon>Pseudoxanthomonas</taxon>
    </lineage>
</organism>
<evidence type="ECO:0008006" key="3">
    <source>
        <dbReference type="Google" id="ProtNLM"/>
    </source>
</evidence>
<sequence length="480" mass="51573">MLVVLLLVVLLVVFRRPLADVLWPETRVQALLDQAARALADGRLDAADGSGARQLYEAAQALDTDRSEAAMGLRRVGQEAMRQAGAALAQSRFAEARERLALARELQVPQAQADALAARLRAREAEHAGLDNVMQAAARAHEAGRLVGGPDAALPLYQRVLALQPTRLEALEGREDALSDLLQEAGRHLQRNELGPAASLIGQARAFDPGHVDLPQAQAALATAPEARRRTAARDLARGRLVAAQAAYDDVLAAAPDDAGARQGLEQVGVAHAVRAERHAADFRFDQARQALARARTLAPQSARVVQAEQVVARAEQARGRPGTGMPARERAQRVQTLLAAVADAEAKGHWLTPPGESAYDNLRAAQALAPDALAVRQAAARLLPAVRNCYEDELRANRIRRAQACLQAWQTLQPREAGLADARRRLAEKWIAVGSERLGAGDVAFAAQALEEARRLDAAVPGMDDFQARVRLAQAPQTR</sequence>
<dbReference type="RefSeq" id="WP_187574699.1">
    <property type="nucleotide sequence ID" value="NZ_CP060731.1"/>
</dbReference>
<dbReference type="Gene3D" id="1.25.40.10">
    <property type="entry name" value="Tetratricopeptide repeat domain"/>
    <property type="match status" value="1"/>
</dbReference>
<dbReference type="SUPFAM" id="SSF48452">
    <property type="entry name" value="TPR-like"/>
    <property type="match status" value="1"/>
</dbReference>
<dbReference type="InterPro" id="IPR011990">
    <property type="entry name" value="TPR-like_helical_dom_sf"/>
</dbReference>
<evidence type="ECO:0000313" key="2">
    <source>
        <dbReference type="Proteomes" id="UP000515838"/>
    </source>
</evidence>
<dbReference type="Proteomes" id="UP000515838">
    <property type="component" value="Chromosome"/>
</dbReference>
<gene>
    <name evidence="1" type="ORF">IAE60_07775</name>
</gene>
<proteinExistence type="predicted"/>
<evidence type="ECO:0000313" key="1">
    <source>
        <dbReference type="EMBL" id="QNN79640.1"/>
    </source>
</evidence>
<dbReference type="AlphaFoldDB" id="A0A7G9THR5"/>
<protein>
    <recommendedName>
        <fullName evidence="3">Tetratricopeptide repeat protein</fullName>
    </recommendedName>
</protein>